<evidence type="ECO:0000256" key="1">
    <source>
        <dbReference type="SAM" id="MobiDB-lite"/>
    </source>
</evidence>
<comment type="caution">
    <text evidence="2">The sequence shown here is derived from an EMBL/GenBank/DDBJ whole genome shotgun (WGS) entry which is preliminary data.</text>
</comment>
<gene>
    <name evidence="2" type="ORF">AFCDBAGC_3585</name>
</gene>
<protein>
    <submittedName>
        <fullName evidence="2">Uncharacterized protein</fullName>
    </submittedName>
</protein>
<evidence type="ECO:0000313" key="2">
    <source>
        <dbReference type="EMBL" id="GJD45708.1"/>
    </source>
</evidence>
<keyword evidence="3" id="KW-1185">Reference proteome</keyword>
<dbReference type="Proteomes" id="UP001055117">
    <property type="component" value="Unassembled WGS sequence"/>
</dbReference>
<reference evidence="2 3" key="1">
    <citation type="journal article" date="2021" name="Front. Microbiol.">
        <title>Comprehensive Comparative Genomics and Phenotyping of Methylobacterium Species.</title>
        <authorList>
            <person name="Alessa O."/>
            <person name="Ogura Y."/>
            <person name="Fujitani Y."/>
            <person name="Takami H."/>
            <person name="Hayashi T."/>
            <person name="Sahin N."/>
            <person name="Tani A."/>
        </authorList>
    </citation>
    <scope>NUCLEOTIDE SEQUENCE [LARGE SCALE GENOMIC DNA]</scope>
    <source>
        <strain evidence="2 3">DSM 23679</strain>
    </source>
</reference>
<accession>A0ABQ4QKC7</accession>
<proteinExistence type="predicted"/>
<feature type="compositionally biased region" description="Basic residues" evidence="1">
    <location>
        <begin position="68"/>
        <end position="81"/>
    </location>
</feature>
<organism evidence="2 3">
    <name type="scientific">Methylobacterium cerastii</name>
    <dbReference type="NCBI Taxonomy" id="932741"/>
    <lineage>
        <taxon>Bacteria</taxon>
        <taxon>Pseudomonadati</taxon>
        <taxon>Pseudomonadota</taxon>
        <taxon>Alphaproteobacteria</taxon>
        <taxon>Hyphomicrobiales</taxon>
        <taxon>Methylobacteriaceae</taxon>
        <taxon>Methylobacterium</taxon>
    </lineage>
</organism>
<name>A0ABQ4QKC7_9HYPH</name>
<feature type="region of interest" description="Disordered" evidence="1">
    <location>
        <begin position="51"/>
        <end position="90"/>
    </location>
</feature>
<dbReference type="RefSeq" id="WP_147751639.1">
    <property type="nucleotide sequence ID" value="NZ_BPQG01000053.1"/>
</dbReference>
<sequence length="90" mass="9531">MLAFDHRAIVAPILAEGVAPVRALLEAGGVLMDDRIDSVIASTTAEVLRDGMPPHPVAFGHDESPGRGRGRARRPAARGGKRRETLVARA</sequence>
<dbReference type="EMBL" id="BPQG01000053">
    <property type="protein sequence ID" value="GJD45708.1"/>
    <property type="molecule type" value="Genomic_DNA"/>
</dbReference>
<evidence type="ECO:0000313" key="3">
    <source>
        <dbReference type="Proteomes" id="UP001055117"/>
    </source>
</evidence>